<reference evidence="1 2" key="1">
    <citation type="submission" date="2018-07" db="EMBL/GenBank/DDBJ databases">
        <title>Genomic Encyclopedia of Type Strains, Phase IV (KMG-IV): sequencing the most valuable type-strain genomes for metagenomic binning, comparative biology and taxonomic classification.</title>
        <authorList>
            <person name="Goeker M."/>
        </authorList>
    </citation>
    <scope>NUCLEOTIDE SEQUENCE [LARGE SCALE GENOMIC DNA]</scope>
    <source>
        <strain evidence="1 2">DSM 16500</strain>
    </source>
</reference>
<protein>
    <recommendedName>
        <fullName evidence="3">Acetyltransferase (GNAT) family protein</fullName>
    </recommendedName>
</protein>
<evidence type="ECO:0008006" key="3">
    <source>
        <dbReference type="Google" id="ProtNLM"/>
    </source>
</evidence>
<organism evidence="1 2">
    <name type="scientific">Aquicella lusitana</name>
    <dbReference type="NCBI Taxonomy" id="254246"/>
    <lineage>
        <taxon>Bacteria</taxon>
        <taxon>Pseudomonadati</taxon>
        <taxon>Pseudomonadota</taxon>
        <taxon>Gammaproteobacteria</taxon>
        <taxon>Legionellales</taxon>
        <taxon>Coxiellaceae</taxon>
        <taxon>Aquicella</taxon>
    </lineage>
</organism>
<dbReference type="SUPFAM" id="SSF55729">
    <property type="entry name" value="Acyl-CoA N-acyltransferases (Nat)"/>
    <property type="match status" value="1"/>
</dbReference>
<proteinExistence type="predicted"/>
<dbReference type="Proteomes" id="UP000254720">
    <property type="component" value="Unassembled WGS sequence"/>
</dbReference>
<keyword evidence="2" id="KW-1185">Reference proteome</keyword>
<dbReference type="RefSeq" id="WP_114834619.1">
    <property type="nucleotide sequence ID" value="NZ_LR699115.1"/>
</dbReference>
<dbReference type="EMBL" id="QQAX01000014">
    <property type="protein sequence ID" value="RDI42553.1"/>
    <property type="molecule type" value="Genomic_DNA"/>
</dbReference>
<dbReference type="AlphaFoldDB" id="A0A370GKZ1"/>
<accession>A0A370GKZ1</accession>
<dbReference type="OrthoDB" id="187903at2"/>
<name>A0A370GKZ1_9COXI</name>
<evidence type="ECO:0000313" key="2">
    <source>
        <dbReference type="Proteomes" id="UP000254720"/>
    </source>
</evidence>
<dbReference type="InterPro" id="IPR016181">
    <property type="entry name" value="Acyl_CoA_acyltransferase"/>
</dbReference>
<comment type="caution">
    <text evidence="1">The sequence shown here is derived from an EMBL/GenBank/DDBJ whole genome shotgun (WGS) entry which is preliminary data.</text>
</comment>
<sequence length="196" mass="23210">MDIEIKRLSSQQMIPFISDLAELRVKIFYEYPYLCEGDLEYEKNYLTSYTQFSESIFVLVFDDNKLVGASTATPLKNETDEIKLPFLANNWDLNKIFYVSEGILLPKYRGHKIGLNFSRQVEEAIREKGTYETITFSVVDRQPDDPRRPIDWNPPDRFWEGLSFTKHRELKTFFKWKEIGESEASPKPMIFWLKQL</sequence>
<dbReference type="Gene3D" id="3.40.630.30">
    <property type="match status" value="1"/>
</dbReference>
<evidence type="ECO:0000313" key="1">
    <source>
        <dbReference type="EMBL" id="RDI42553.1"/>
    </source>
</evidence>
<gene>
    <name evidence="1" type="ORF">C8D86_11422</name>
</gene>